<evidence type="ECO:0000259" key="2">
    <source>
        <dbReference type="Pfam" id="PF03732"/>
    </source>
</evidence>
<dbReference type="AlphaFoldDB" id="A0A7J6KLJ4"/>
<feature type="compositionally biased region" description="Basic and acidic residues" evidence="1">
    <location>
        <begin position="20"/>
        <end position="30"/>
    </location>
</feature>
<accession>A0A7J6KLJ4</accession>
<feature type="domain" description="Retrotransposon gag" evidence="2">
    <location>
        <begin position="133"/>
        <end position="184"/>
    </location>
</feature>
<gene>
    <name evidence="3" type="ORF">FOL47_004450</name>
</gene>
<feature type="non-terminal residue" evidence="3">
    <location>
        <position position="1"/>
    </location>
</feature>
<dbReference type="InterPro" id="IPR005162">
    <property type="entry name" value="Retrotrans_gag_dom"/>
</dbReference>
<name>A0A7J6KLJ4_PERCH</name>
<dbReference type="Pfam" id="PF03732">
    <property type="entry name" value="Retrotrans_gag"/>
    <property type="match status" value="1"/>
</dbReference>
<dbReference type="Proteomes" id="UP000591131">
    <property type="component" value="Unassembled WGS sequence"/>
</dbReference>
<evidence type="ECO:0000256" key="1">
    <source>
        <dbReference type="SAM" id="MobiDB-lite"/>
    </source>
</evidence>
<organism evidence="3 4">
    <name type="scientific">Perkinsus chesapeaki</name>
    <name type="common">Clam parasite</name>
    <name type="synonym">Perkinsus andrewsi</name>
    <dbReference type="NCBI Taxonomy" id="330153"/>
    <lineage>
        <taxon>Eukaryota</taxon>
        <taxon>Sar</taxon>
        <taxon>Alveolata</taxon>
        <taxon>Perkinsozoa</taxon>
        <taxon>Perkinsea</taxon>
        <taxon>Perkinsida</taxon>
        <taxon>Perkinsidae</taxon>
        <taxon>Perkinsus</taxon>
    </lineage>
</organism>
<comment type="caution">
    <text evidence="3">The sequence shown here is derived from an EMBL/GenBank/DDBJ whole genome shotgun (WGS) entry which is preliminary data.</text>
</comment>
<proteinExistence type="predicted"/>
<reference evidence="3 4" key="1">
    <citation type="submission" date="2020-04" db="EMBL/GenBank/DDBJ databases">
        <title>Perkinsus chesapeaki whole genome sequence.</title>
        <authorList>
            <person name="Bogema D.R."/>
        </authorList>
    </citation>
    <scope>NUCLEOTIDE SEQUENCE [LARGE SCALE GENOMIC DNA]</scope>
    <source>
        <strain evidence="3">ATCC PRA-425</strain>
    </source>
</reference>
<dbReference type="EMBL" id="JAAPAO010002521">
    <property type="protein sequence ID" value="KAF4647569.1"/>
    <property type="molecule type" value="Genomic_DNA"/>
</dbReference>
<protein>
    <recommendedName>
        <fullName evidence="2">Retrotransposon gag domain-containing protein</fullName>
    </recommendedName>
</protein>
<feature type="region of interest" description="Disordered" evidence="1">
    <location>
        <begin position="1"/>
        <end position="30"/>
    </location>
</feature>
<feature type="non-terminal residue" evidence="3">
    <location>
        <position position="234"/>
    </location>
</feature>
<dbReference type="OrthoDB" id="10401422at2759"/>
<keyword evidence="4" id="KW-1185">Reference proteome</keyword>
<evidence type="ECO:0000313" key="4">
    <source>
        <dbReference type="Proteomes" id="UP000591131"/>
    </source>
</evidence>
<evidence type="ECO:0000313" key="3">
    <source>
        <dbReference type="EMBL" id="KAF4647569.1"/>
    </source>
</evidence>
<sequence length="234" mass="26249">KSNLEDLEGWPPLDSTPEYTVERKDRASARREASEKAWIVGDTPFLGVEDSRPFPVWFQKFKTMAVSRGLLLDPPALYFTFVNNLAESVVVDIKPELPTGTSSLDRIREVRRMVATLRGLCKGISTSVCRLQALQELQSCRQGGRESVSAFVRRFKELVGNVEAFGKEHLDDESKATSFLCGLLPEVRDVALDRLAGQKPTYAALKSPVVKKNRNKVPNRRDLRRVSVTSLSEK</sequence>